<evidence type="ECO:0000313" key="1">
    <source>
        <dbReference type="EMBL" id="MRG88369.1"/>
    </source>
</evidence>
<reference evidence="1 2" key="1">
    <citation type="submission" date="2019-11" db="EMBL/GenBank/DDBJ databases">
        <authorList>
            <person name="Li J."/>
        </authorList>
    </citation>
    <scope>NUCLEOTIDE SEQUENCE [LARGE SCALE GENOMIC DNA]</scope>
    <source>
        <strain evidence="1 2">J4</strain>
    </source>
</reference>
<dbReference type="InterPro" id="IPR021223">
    <property type="entry name" value="AbiGi"/>
</dbReference>
<protein>
    <submittedName>
        <fullName evidence="1">Uncharacterized protein</fullName>
    </submittedName>
</protein>
<sequence length="231" mass="27351">MKPRFYSNIYWHFTGGPVSKDGSVVWHNYRCLREVKENTFLRQPKEAMENLKNIIQTKVLQATSTEKVLESVITDKFCCVCDIPLKDLTFHRQYYGDYGIGFNSKKIHENFHPVLYFEPHPTKMMKTMPNQVRNVNKDISNENIQSFLHKLGITKENPLVNFLKITHFDTDYDDTFYGEREWRCLENFRFVEQDVEAIIVPKSEVNDIQGFLKEHGYRNISVLSWDLIENI</sequence>
<dbReference type="Proteomes" id="UP000480185">
    <property type="component" value="Unassembled WGS sequence"/>
</dbReference>
<dbReference type="RefSeq" id="WP_153730242.1">
    <property type="nucleotide sequence ID" value="NZ_WJNH01000021.1"/>
</dbReference>
<name>A0A6G1XBS7_9BACI</name>
<organism evidence="1 2">
    <name type="scientific">Salinibacillus xinjiangensis</name>
    <dbReference type="NCBI Taxonomy" id="1229268"/>
    <lineage>
        <taxon>Bacteria</taxon>
        <taxon>Bacillati</taxon>
        <taxon>Bacillota</taxon>
        <taxon>Bacilli</taxon>
        <taxon>Bacillales</taxon>
        <taxon>Bacillaceae</taxon>
        <taxon>Salinibacillus</taxon>
    </lineage>
</organism>
<dbReference type="Pfam" id="PF10899">
    <property type="entry name" value="AbiGi"/>
    <property type="match status" value="1"/>
</dbReference>
<accession>A0A6G1XBS7</accession>
<dbReference type="OrthoDB" id="680500at2"/>
<dbReference type="AlphaFoldDB" id="A0A6G1XBS7"/>
<proteinExistence type="predicted"/>
<gene>
    <name evidence="1" type="ORF">GH754_19165</name>
</gene>
<evidence type="ECO:0000313" key="2">
    <source>
        <dbReference type="Proteomes" id="UP000480185"/>
    </source>
</evidence>
<comment type="caution">
    <text evidence="1">The sequence shown here is derived from an EMBL/GenBank/DDBJ whole genome shotgun (WGS) entry which is preliminary data.</text>
</comment>
<keyword evidence="2" id="KW-1185">Reference proteome</keyword>
<dbReference type="EMBL" id="WJNH01000021">
    <property type="protein sequence ID" value="MRG88369.1"/>
    <property type="molecule type" value="Genomic_DNA"/>
</dbReference>